<dbReference type="GO" id="GO:0003676">
    <property type="term" value="F:nucleic acid binding"/>
    <property type="evidence" value="ECO:0007669"/>
    <property type="project" value="InterPro"/>
</dbReference>
<keyword evidence="6" id="KW-0009">Actin-binding</keyword>
<keyword evidence="5" id="KW-0862">Zinc</keyword>
<evidence type="ECO:0000256" key="5">
    <source>
        <dbReference type="ARBA" id="ARBA00022833"/>
    </source>
</evidence>
<comment type="function">
    <text evidence="7">Actin-depolymerizing protein. Severs actin filaments (F-actin) and binds to actin monomers.</text>
</comment>
<protein>
    <submittedName>
        <fullName evidence="12">(wild Malaysian banana) hypothetical protein</fullName>
    </submittedName>
</protein>
<comment type="similarity">
    <text evidence="1">Belongs to the actin-binding proteins ADF family.</text>
</comment>
<dbReference type="Gene3D" id="3.40.20.10">
    <property type="entry name" value="Severin"/>
    <property type="match status" value="1"/>
</dbReference>
<evidence type="ECO:0000256" key="8">
    <source>
        <dbReference type="PROSITE-ProRule" id="PRU00047"/>
    </source>
</evidence>
<dbReference type="InterPro" id="IPR036875">
    <property type="entry name" value="Znf_CCHC_sf"/>
</dbReference>
<evidence type="ECO:0000256" key="3">
    <source>
        <dbReference type="ARBA" id="ARBA00022737"/>
    </source>
</evidence>
<proteinExistence type="inferred from homology"/>
<evidence type="ECO:0000313" key="12">
    <source>
        <dbReference type="EMBL" id="CAG1862624.1"/>
    </source>
</evidence>
<evidence type="ECO:0000259" key="10">
    <source>
        <dbReference type="PROSITE" id="PS50158"/>
    </source>
</evidence>
<reference evidence="12" key="1">
    <citation type="submission" date="2021-03" db="EMBL/GenBank/DDBJ databases">
        <authorList>
            <consortium name="Genoscope - CEA"/>
            <person name="William W."/>
        </authorList>
    </citation>
    <scope>NUCLEOTIDE SEQUENCE</scope>
    <source>
        <strain evidence="12">Doubled-haploid Pahang</strain>
    </source>
</reference>
<dbReference type="SUPFAM" id="SSF57756">
    <property type="entry name" value="Retrovirus zinc finger-like domains"/>
    <property type="match status" value="2"/>
</dbReference>
<accession>A0A8D7B5E6</accession>
<dbReference type="GO" id="GO:0008270">
    <property type="term" value="F:zinc ion binding"/>
    <property type="evidence" value="ECO:0007669"/>
    <property type="project" value="UniProtKB-KW"/>
</dbReference>
<feature type="region of interest" description="Disordered" evidence="9">
    <location>
        <begin position="253"/>
        <end position="277"/>
    </location>
</feature>
<dbReference type="AlphaFoldDB" id="A0A8D7B5E6"/>
<dbReference type="InterPro" id="IPR025836">
    <property type="entry name" value="Zn_knuckle_CX2CX4HX4C"/>
</dbReference>
<dbReference type="GO" id="GO:0030042">
    <property type="term" value="P:actin filament depolymerization"/>
    <property type="evidence" value="ECO:0007669"/>
    <property type="project" value="InterPro"/>
</dbReference>
<name>A0A8D7B5E6_MUSAM</name>
<feature type="domain" description="CCHC-type" evidence="10">
    <location>
        <begin position="159"/>
        <end position="174"/>
    </location>
</feature>
<feature type="compositionally biased region" description="Basic residues" evidence="9">
    <location>
        <begin position="266"/>
        <end position="276"/>
    </location>
</feature>
<evidence type="ECO:0000256" key="2">
    <source>
        <dbReference type="ARBA" id="ARBA00022723"/>
    </source>
</evidence>
<evidence type="ECO:0000256" key="1">
    <source>
        <dbReference type="ARBA" id="ARBA00006844"/>
    </source>
</evidence>
<dbReference type="InterPro" id="IPR017904">
    <property type="entry name" value="ADF/Cofilin"/>
</dbReference>
<evidence type="ECO:0000256" key="4">
    <source>
        <dbReference type="ARBA" id="ARBA00022771"/>
    </source>
</evidence>
<feature type="region of interest" description="Disordered" evidence="9">
    <location>
        <begin position="1"/>
        <end position="71"/>
    </location>
</feature>
<keyword evidence="3" id="KW-0677">Repeat</keyword>
<dbReference type="PROSITE" id="PS50158">
    <property type="entry name" value="ZF_CCHC"/>
    <property type="match status" value="2"/>
</dbReference>
<dbReference type="FunFam" id="4.10.60.10:FF:000091">
    <property type="entry name" value="Zinc finger CCHC-type-containing 9"/>
    <property type="match status" value="1"/>
</dbReference>
<keyword evidence="2" id="KW-0479">Metal-binding</keyword>
<dbReference type="EMBL" id="HG996467">
    <property type="protein sequence ID" value="CAG1862624.1"/>
    <property type="molecule type" value="Genomic_DNA"/>
</dbReference>
<dbReference type="InterPro" id="IPR029006">
    <property type="entry name" value="ADF-H/Gelsolin-like_dom_sf"/>
</dbReference>
<dbReference type="InterPro" id="IPR002108">
    <property type="entry name" value="ADF-H"/>
</dbReference>
<keyword evidence="4 8" id="KW-0863">Zinc-finger</keyword>
<dbReference type="FunFam" id="3.40.20.10:FF:000025">
    <property type="entry name" value="Actin-depolymerizing factor 2"/>
    <property type="match status" value="1"/>
</dbReference>
<dbReference type="PANTHER" id="PTHR47798">
    <property type="entry name" value="OS04G0555800 PROTEIN"/>
    <property type="match status" value="1"/>
</dbReference>
<sequence>MVSKRQKEAKKRFNDANPQLFSDPKPEHSSTSTSKKEKEKKKKGLKKKKGEAAFKKGKKTGGAATRKHPLRVPGMRPGESCFICKATDHIAKLCPEKAMWEKKKICLLCRQHGHSLKNCPEKSDDTNKKKLCYNCGEVGHSLSRCSLPLKDGGTKFASCFICKELGHLSKNCPNNTHGVYPKGGSCRICGEVTHLAKHCPNKGNKSLDTSTGQQKFLGKPKEHQKIRFGGDDLEDDFMEESILVSKKDGISNTNSASGVGTGKTLKNTRAKPKKQGPKIASSFQGQLAFLSSPFNPFRLPSSSSFLNLHWPALSSPLLPHPREAMANAVSGMAVHDECKLKFLDLKAKRNYRFIVFKIDEKIQQVTVEKLGQPDETYDDFTASLPADECRYAVFDFDFVTDEHCQKSKIFFISWAPDTSRVRSKMLYASSKDRFKRELDGIQVELQATDPSEMSIDIVKGRAL</sequence>
<feature type="domain" description="CCHC-type" evidence="10">
    <location>
        <begin position="132"/>
        <end position="145"/>
    </location>
</feature>
<dbReference type="Pfam" id="PF00241">
    <property type="entry name" value="Cofilin_ADF"/>
    <property type="match status" value="1"/>
</dbReference>
<feature type="region of interest" description="Disordered" evidence="9">
    <location>
        <begin position="203"/>
        <end position="223"/>
    </location>
</feature>
<dbReference type="PROSITE" id="PS51263">
    <property type="entry name" value="ADF_H"/>
    <property type="match status" value="1"/>
</dbReference>
<dbReference type="SMART" id="SM00102">
    <property type="entry name" value="ADF"/>
    <property type="match status" value="1"/>
</dbReference>
<evidence type="ECO:0000256" key="9">
    <source>
        <dbReference type="SAM" id="MobiDB-lite"/>
    </source>
</evidence>
<feature type="compositionally biased region" description="Basic residues" evidence="9">
    <location>
        <begin position="38"/>
        <end position="70"/>
    </location>
</feature>
<evidence type="ECO:0000259" key="11">
    <source>
        <dbReference type="PROSITE" id="PS51263"/>
    </source>
</evidence>
<evidence type="ECO:0000256" key="6">
    <source>
        <dbReference type="ARBA" id="ARBA00023203"/>
    </source>
</evidence>
<dbReference type="Pfam" id="PF14392">
    <property type="entry name" value="zf-CCHC_4"/>
    <property type="match status" value="2"/>
</dbReference>
<dbReference type="SUPFAM" id="SSF55753">
    <property type="entry name" value="Actin depolymerizing proteins"/>
    <property type="match status" value="1"/>
</dbReference>
<dbReference type="GO" id="GO:0015629">
    <property type="term" value="C:actin cytoskeleton"/>
    <property type="evidence" value="ECO:0007669"/>
    <property type="project" value="InterPro"/>
</dbReference>
<dbReference type="GO" id="GO:0003779">
    <property type="term" value="F:actin binding"/>
    <property type="evidence" value="ECO:0007669"/>
    <property type="project" value="UniProtKB-KW"/>
</dbReference>
<dbReference type="SMART" id="SM00343">
    <property type="entry name" value="ZnF_C2HC"/>
    <property type="match status" value="5"/>
</dbReference>
<dbReference type="CDD" id="cd11286">
    <property type="entry name" value="ADF_cofilin_like"/>
    <property type="match status" value="1"/>
</dbReference>
<dbReference type="PANTHER" id="PTHR47798:SF2">
    <property type="entry name" value="CCHC-TYPE DOMAIN-CONTAINING PROTEIN"/>
    <property type="match status" value="1"/>
</dbReference>
<feature type="compositionally biased region" description="Polar residues" evidence="9">
    <location>
        <begin position="203"/>
        <end position="214"/>
    </location>
</feature>
<evidence type="ECO:0000256" key="7">
    <source>
        <dbReference type="ARBA" id="ARBA00059193"/>
    </source>
</evidence>
<dbReference type="InterPro" id="IPR001878">
    <property type="entry name" value="Znf_CCHC"/>
</dbReference>
<dbReference type="Gene3D" id="4.10.60.10">
    <property type="entry name" value="Zinc finger, CCHC-type"/>
    <property type="match status" value="2"/>
</dbReference>
<organism evidence="12">
    <name type="scientific">Musa acuminata subsp. malaccensis</name>
    <name type="common">Wild banana</name>
    <name type="synonym">Musa malaccensis</name>
    <dbReference type="NCBI Taxonomy" id="214687"/>
    <lineage>
        <taxon>Eukaryota</taxon>
        <taxon>Viridiplantae</taxon>
        <taxon>Streptophyta</taxon>
        <taxon>Embryophyta</taxon>
        <taxon>Tracheophyta</taxon>
        <taxon>Spermatophyta</taxon>
        <taxon>Magnoliopsida</taxon>
        <taxon>Liliopsida</taxon>
        <taxon>Zingiberales</taxon>
        <taxon>Musaceae</taxon>
        <taxon>Musa</taxon>
    </lineage>
</organism>
<feature type="domain" description="ADF-H" evidence="11">
    <location>
        <begin position="331"/>
        <end position="463"/>
    </location>
</feature>
<gene>
    <name evidence="12" type="ORF">GSMUA_75180.1</name>
</gene>
<dbReference type="Pfam" id="PF00098">
    <property type="entry name" value="zf-CCHC"/>
    <property type="match status" value="2"/>
</dbReference>